<dbReference type="PANTHER" id="PTHR43649">
    <property type="entry name" value="ARABINOSE-BINDING PROTEIN-RELATED"/>
    <property type="match status" value="1"/>
</dbReference>
<dbReference type="InterPro" id="IPR006059">
    <property type="entry name" value="SBP"/>
</dbReference>
<dbReference type="EMBL" id="CP098755">
    <property type="protein sequence ID" value="USG65077.1"/>
    <property type="molecule type" value="Genomic_DNA"/>
</dbReference>
<proteinExistence type="inferred from homology"/>
<dbReference type="SUPFAM" id="SSF53850">
    <property type="entry name" value="Periplasmic binding protein-like II"/>
    <property type="match status" value="1"/>
</dbReference>
<organism evidence="6 7">
    <name type="scientific">Brevibacillus ruminantium</name>
    <dbReference type="NCBI Taxonomy" id="2950604"/>
    <lineage>
        <taxon>Bacteria</taxon>
        <taxon>Bacillati</taxon>
        <taxon>Bacillota</taxon>
        <taxon>Bacilli</taxon>
        <taxon>Bacillales</taxon>
        <taxon>Paenibacillaceae</taxon>
        <taxon>Brevibacillus</taxon>
    </lineage>
</organism>
<evidence type="ECO:0000256" key="2">
    <source>
        <dbReference type="ARBA" id="ARBA00008520"/>
    </source>
</evidence>
<evidence type="ECO:0000256" key="5">
    <source>
        <dbReference type="SAM" id="SignalP"/>
    </source>
</evidence>
<reference evidence="6" key="1">
    <citation type="submission" date="2022-06" db="EMBL/GenBank/DDBJ databases">
        <title>Genome sequencing of Brevibacillus sp. BB3-R1.</title>
        <authorList>
            <person name="Heo J."/>
            <person name="Lee D."/>
            <person name="Won M."/>
            <person name="Han B.-H."/>
            <person name="Hong S.-B."/>
            <person name="Kwon S.-W."/>
        </authorList>
    </citation>
    <scope>NUCLEOTIDE SEQUENCE</scope>
    <source>
        <strain evidence="6">BB3-R1</strain>
    </source>
</reference>
<evidence type="ECO:0000313" key="6">
    <source>
        <dbReference type="EMBL" id="USG65077.1"/>
    </source>
</evidence>
<feature type="chain" id="PRO_5045346414" evidence="5">
    <location>
        <begin position="20"/>
        <end position="274"/>
    </location>
</feature>
<dbReference type="InterPro" id="IPR050490">
    <property type="entry name" value="Bact_solute-bd_prot1"/>
</dbReference>
<keyword evidence="7" id="KW-1185">Reference proteome</keyword>
<comment type="subcellular location">
    <subcellularLocation>
        <location evidence="1">Cell envelope</location>
    </subcellularLocation>
</comment>
<evidence type="ECO:0000313" key="7">
    <source>
        <dbReference type="Proteomes" id="UP001056500"/>
    </source>
</evidence>
<evidence type="ECO:0000256" key="3">
    <source>
        <dbReference type="ARBA" id="ARBA00022448"/>
    </source>
</evidence>
<evidence type="ECO:0000256" key="4">
    <source>
        <dbReference type="ARBA" id="ARBA00022729"/>
    </source>
</evidence>
<dbReference type="Pfam" id="PF01547">
    <property type="entry name" value="SBP_bac_1"/>
    <property type="match status" value="1"/>
</dbReference>
<dbReference type="PROSITE" id="PS51257">
    <property type="entry name" value="PROKAR_LIPOPROTEIN"/>
    <property type="match status" value="1"/>
</dbReference>
<keyword evidence="3" id="KW-0813">Transport</keyword>
<dbReference type="Proteomes" id="UP001056500">
    <property type="component" value="Chromosome"/>
</dbReference>
<dbReference type="RefSeq" id="WP_251872184.1">
    <property type="nucleotide sequence ID" value="NZ_CP098755.1"/>
</dbReference>
<keyword evidence="4 5" id="KW-0732">Signal</keyword>
<gene>
    <name evidence="6" type="ORF">NDK47_23615</name>
</gene>
<accession>A0ABY4WDD5</accession>
<name>A0ABY4WDD5_9BACL</name>
<comment type="similarity">
    <text evidence="2">Belongs to the bacterial solute-binding protein 1 family.</text>
</comment>
<sequence length="274" mass="29751">MKKLSAIFLAVALSFSVAACSSTKEAATGVKEKIELNYWFAYGGPIEEANKGLVEKFNNSQDAIHVTATNQGSYADVNSKVQASIAGGNTPDIFVAQNIMMETFAKEGMTESLTPFVKADSEEVKMDDFIPGLLGNSYVGDQIYGLPYLVSTPLLYVNKTMLDKAGIDVSQLETWEGFSQAARKLSTDGVKAVSMEWDVWFFEAFIAQAGGSMVNKDGTKYTFNEKPGVEAANFIRDLVNDGAWKVPVGDNAGMLHFRILQVKSLLSGLLPQPI</sequence>
<dbReference type="Gene3D" id="3.40.190.10">
    <property type="entry name" value="Periplasmic binding protein-like II"/>
    <property type="match status" value="2"/>
</dbReference>
<evidence type="ECO:0000256" key="1">
    <source>
        <dbReference type="ARBA" id="ARBA00004196"/>
    </source>
</evidence>
<protein>
    <submittedName>
        <fullName evidence="6">Extracellular solute-binding protein</fullName>
    </submittedName>
</protein>
<dbReference type="PANTHER" id="PTHR43649:SF31">
    <property type="entry name" value="SN-GLYCEROL-3-PHOSPHATE-BINDING PERIPLASMIC PROTEIN UGPB"/>
    <property type="match status" value="1"/>
</dbReference>
<feature type="signal peptide" evidence="5">
    <location>
        <begin position="1"/>
        <end position="19"/>
    </location>
</feature>